<dbReference type="Proteomes" id="UP000288805">
    <property type="component" value="Unassembled WGS sequence"/>
</dbReference>
<organism evidence="3 4">
    <name type="scientific">Vitis vinifera</name>
    <name type="common">Grape</name>
    <dbReference type="NCBI Taxonomy" id="29760"/>
    <lineage>
        <taxon>Eukaryota</taxon>
        <taxon>Viridiplantae</taxon>
        <taxon>Streptophyta</taxon>
        <taxon>Embryophyta</taxon>
        <taxon>Tracheophyta</taxon>
        <taxon>Spermatophyta</taxon>
        <taxon>Magnoliopsida</taxon>
        <taxon>eudicotyledons</taxon>
        <taxon>Gunneridae</taxon>
        <taxon>Pentapetalae</taxon>
        <taxon>rosids</taxon>
        <taxon>Vitales</taxon>
        <taxon>Vitaceae</taxon>
        <taxon>Viteae</taxon>
        <taxon>Vitis</taxon>
    </lineage>
</organism>
<evidence type="ECO:0000313" key="4">
    <source>
        <dbReference type="Proteomes" id="UP000288805"/>
    </source>
</evidence>
<evidence type="ECO:0000259" key="2">
    <source>
        <dbReference type="PROSITE" id="PS50104"/>
    </source>
</evidence>
<name>A0A438FYI6_VITVI</name>
<protein>
    <submittedName>
        <fullName evidence="3">TMV resistance protein N</fullName>
    </submittedName>
</protein>
<dbReference type="PANTHER" id="PTHR32009:SF146">
    <property type="entry name" value="TIR DOMAIN-CONTAINING PROTEIN"/>
    <property type="match status" value="1"/>
</dbReference>
<reference evidence="3 4" key="1">
    <citation type="journal article" date="2018" name="PLoS Genet.">
        <title>Population sequencing reveals clonal diversity and ancestral inbreeding in the grapevine cultivar Chardonnay.</title>
        <authorList>
            <person name="Roach M.J."/>
            <person name="Johnson D.L."/>
            <person name="Bohlmann J."/>
            <person name="van Vuuren H.J."/>
            <person name="Jones S.J."/>
            <person name="Pretorius I.S."/>
            <person name="Schmidt S.A."/>
            <person name="Borneman A.R."/>
        </authorList>
    </citation>
    <scope>NUCLEOTIDE SEQUENCE [LARGE SCALE GENOMIC DNA]</scope>
    <source>
        <strain evidence="4">cv. Chardonnay</strain>
        <tissue evidence="3">Leaf</tissue>
    </source>
</reference>
<keyword evidence="1" id="KW-0520">NAD</keyword>
<evidence type="ECO:0000256" key="1">
    <source>
        <dbReference type="ARBA" id="ARBA00023027"/>
    </source>
</evidence>
<evidence type="ECO:0000313" key="3">
    <source>
        <dbReference type="EMBL" id="RVW64978.1"/>
    </source>
</evidence>
<dbReference type="SUPFAM" id="SSF52200">
    <property type="entry name" value="Toll/Interleukin receptor TIR domain"/>
    <property type="match status" value="1"/>
</dbReference>
<feature type="domain" description="TIR" evidence="2">
    <location>
        <begin position="75"/>
        <end position="163"/>
    </location>
</feature>
<dbReference type="SMART" id="SM00255">
    <property type="entry name" value="TIR"/>
    <property type="match status" value="1"/>
</dbReference>
<dbReference type="AlphaFoldDB" id="A0A438FYI6"/>
<dbReference type="Pfam" id="PF01582">
    <property type="entry name" value="TIR"/>
    <property type="match status" value="1"/>
</dbReference>
<dbReference type="PROSITE" id="PS50104">
    <property type="entry name" value="TIR"/>
    <property type="match status" value="1"/>
</dbReference>
<dbReference type="PANTHER" id="PTHR32009">
    <property type="entry name" value="TMV RESISTANCE PROTEIN N-LIKE"/>
    <property type="match status" value="1"/>
</dbReference>
<gene>
    <name evidence="3" type="primary">N_126</name>
    <name evidence="3" type="ORF">CK203_065783</name>
</gene>
<dbReference type="EMBL" id="QGNW01000696">
    <property type="protein sequence ID" value="RVW64978.1"/>
    <property type="molecule type" value="Genomic_DNA"/>
</dbReference>
<dbReference type="InterPro" id="IPR000157">
    <property type="entry name" value="TIR_dom"/>
</dbReference>
<comment type="caution">
    <text evidence="3">The sequence shown here is derived from an EMBL/GenBank/DDBJ whole genome shotgun (WGS) entry which is preliminary data.</text>
</comment>
<dbReference type="GO" id="GO:0007165">
    <property type="term" value="P:signal transduction"/>
    <property type="evidence" value="ECO:0007669"/>
    <property type="project" value="InterPro"/>
</dbReference>
<dbReference type="InterPro" id="IPR035897">
    <property type="entry name" value="Toll_tir_struct_dom_sf"/>
</dbReference>
<dbReference type="Gene3D" id="3.40.50.10140">
    <property type="entry name" value="Toll/interleukin-1 receptor homology (TIR) domain"/>
    <property type="match status" value="1"/>
</dbReference>
<proteinExistence type="predicted"/>
<accession>A0A438FYI6</accession>
<sequence length="163" mass="18540">MQDPTLEGSSLTVRGCLADVDVVRFSPLDELPPPTPKLHPTVFRRIRLDRFEPDSTDTLNPDCFKMDASSSSQHWRYDAFLSFRGEDTRKSFTAHLYKELCTKGINTFIDDDKLRRGEVISPALLTAIENSMFSIIVLSENYASSSWCLEELVKILECMKTRG</sequence>